<dbReference type="EMBL" id="GBXM01010368">
    <property type="protein sequence ID" value="JAH98209.1"/>
    <property type="molecule type" value="Transcribed_RNA"/>
</dbReference>
<accession>A0A0E9X6F2</accession>
<reference evidence="1" key="2">
    <citation type="journal article" date="2015" name="Fish Shellfish Immunol.">
        <title>Early steps in the European eel (Anguilla anguilla)-Vibrio vulnificus interaction in the gills: Role of the RtxA13 toxin.</title>
        <authorList>
            <person name="Callol A."/>
            <person name="Pajuelo D."/>
            <person name="Ebbesson L."/>
            <person name="Teles M."/>
            <person name="MacKenzie S."/>
            <person name="Amaro C."/>
        </authorList>
    </citation>
    <scope>NUCLEOTIDE SEQUENCE</scope>
</reference>
<name>A0A0E9X6F2_ANGAN</name>
<proteinExistence type="predicted"/>
<reference evidence="1" key="1">
    <citation type="submission" date="2014-11" db="EMBL/GenBank/DDBJ databases">
        <authorList>
            <person name="Amaro Gonzalez C."/>
        </authorList>
    </citation>
    <scope>NUCLEOTIDE SEQUENCE</scope>
</reference>
<sequence length="84" mass="9525">MKSECMSFSHCALTVEVQVAELQRNISAPGYFVFHACHLKISGRGASRFGIVHFNVRHEKLQYEQILHLLGQQTSEPHQLSGFI</sequence>
<dbReference type="AlphaFoldDB" id="A0A0E9X6F2"/>
<evidence type="ECO:0000313" key="1">
    <source>
        <dbReference type="EMBL" id="JAH98209.1"/>
    </source>
</evidence>
<protein>
    <submittedName>
        <fullName evidence="1">Uncharacterized protein</fullName>
    </submittedName>
</protein>
<organism evidence="1">
    <name type="scientific">Anguilla anguilla</name>
    <name type="common">European freshwater eel</name>
    <name type="synonym">Muraena anguilla</name>
    <dbReference type="NCBI Taxonomy" id="7936"/>
    <lineage>
        <taxon>Eukaryota</taxon>
        <taxon>Metazoa</taxon>
        <taxon>Chordata</taxon>
        <taxon>Craniata</taxon>
        <taxon>Vertebrata</taxon>
        <taxon>Euteleostomi</taxon>
        <taxon>Actinopterygii</taxon>
        <taxon>Neopterygii</taxon>
        <taxon>Teleostei</taxon>
        <taxon>Anguilliformes</taxon>
        <taxon>Anguillidae</taxon>
        <taxon>Anguilla</taxon>
    </lineage>
</organism>